<evidence type="ECO:0000256" key="4">
    <source>
        <dbReference type="ARBA" id="ARBA00022989"/>
    </source>
</evidence>
<dbReference type="InterPro" id="IPR003598">
    <property type="entry name" value="Ig_sub2"/>
</dbReference>
<dbReference type="CDD" id="cd00096">
    <property type="entry name" value="Ig"/>
    <property type="match status" value="1"/>
</dbReference>
<evidence type="ECO:0000256" key="3">
    <source>
        <dbReference type="ARBA" id="ARBA00022692"/>
    </source>
</evidence>
<dbReference type="InterPro" id="IPR051116">
    <property type="entry name" value="Surface_Rcpt/Adhesion_Mol"/>
</dbReference>
<dbReference type="GeneTree" id="ENSGT00390000009726"/>
<evidence type="ECO:0000256" key="5">
    <source>
        <dbReference type="ARBA" id="ARBA00023180"/>
    </source>
</evidence>
<evidence type="ECO:0000256" key="8">
    <source>
        <dbReference type="SAM" id="MobiDB-lite"/>
    </source>
</evidence>
<dbReference type="PROSITE" id="PS00290">
    <property type="entry name" value="IG_MHC"/>
    <property type="match status" value="1"/>
</dbReference>
<dbReference type="InterPro" id="IPR013783">
    <property type="entry name" value="Ig-like_fold"/>
</dbReference>
<dbReference type="GeneID" id="107084680"/>
<dbReference type="GO" id="GO:0042995">
    <property type="term" value="C:cell projection"/>
    <property type="evidence" value="ECO:0007669"/>
    <property type="project" value="UniProtKB-SubCell"/>
</dbReference>
<feature type="domain" description="Ig-like" evidence="11">
    <location>
        <begin position="122"/>
        <end position="220"/>
    </location>
</feature>
<dbReference type="PROSITE" id="PS50835">
    <property type="entry name" value="IG_LIKE"/>
    <property type="match status" value="1"/>
</dbReference>
<dbReference type="RefSeq" id="XP_015230103.1">
    <property type="nucleotide sequence ID" value="XM_015374617.1"/>
</dbReference>
<evidence type="ECO:0000313" key="12">
    <source>
        <dbReference type="Ensembl" id="ENSCVAP00000014395.1"/>
    </source>
</evidence>
<evidence type="ECO:0000256" key="2">
    <source>
        <dbReference type="ARBA" id="ARBA00004479"/>
    </source>
</evidence>
<feature type="region of interest" description="Disordered" evidence="8">
    <location>
        <begin position="270"/>
        <end position="302"/>
    </location>
</feature>
<evidence type="ECO:0000256" key="10">
    <source>
        <dbReference type="SAM" id="SignalP"/>
    </source>
</evidence>
<dbReference type="Proteomes" id="UP000265020">
    <property type="component" value="Unassembled WGS sequence"/>
</dbReference>
<dbReference type="GO" id="GO:0005886">
    <property type="term" value="C:plasma membrane"/>
    <property type="evidence" value="ECO:0007669"/>
    <property type="project" value="TreeGrafter"/>
</dbReference>
<keyword evidence="10" id="KW-0732">Signal</keyword>
<evidence type="ECO:0000256" key="6">
    <source>
        <dbReference type="ARBA" id="ARBA00023273"/>
    </source>
</evidence>
<dbReference type="SMART" id="SM00408">
    <property type="entry name" value="IGc2"/>
    <property type="match status" value="1"/>
</dbReference>
<evidence type="ECO:0000256" key="1">
    <source>
        <dbReference type="ARBA" id="ARBA00004316"/>
    </source>
</evidence>
<evidence type="ECO:0000259" key="11">
    <source>
        <dbReference type="PROSITE" id="PS50835"/>
    </source>
</evidence>
<dbReference type="KEGG" id="cvg:107084680"/>
<dbReference type="InterPro" id="IPR003599">
    <property type="entry name" value="Ig_sub"/>
</dbReference>
<dbReference type="OrthoDB" id="10012075at2759"/>
<keyword evidence="3 9" id="KW-0812">Transmembrane</keyword>
<reference evidence="12" key="2">
    <citation type="submission" date="2025-09" db="UniProtKB">
        <authorList>
            <consortium name="Ensembl"/>
        </authorList>
    </citation>
    <scope>IDENTIFICATION</scope>
</reference>
<protein>
    <submittedName>
        <fullName evidence="12">Si:ch211-79k12.1</fullName>
    </submittedName>
</protein>
<keyword evidence="9" id="KW-0472">Membrane</keyword>
<dbReference type="Gene3D" id="2.60.40.10">
    <property type="entry name" value="Immunoglobulins"/>
    <property type="match status" value="1"/>
</dbReference>
<dbReference type="InterPro" id="IPR036179">
    <property type="entry name" value="Ig-like_dom_sf"/>
</dbReference>
<dbReference type="InterPro" id="IPR007110">
    <property type="entry name" value="Ig-like_dom"/>
</dbReference>
<name>A0A3Q2FZT8_CYPVA</name>
<dbReference type="PANTHER" id="PTHR11973:SF23">
    <property type="entry name" value="C-ANSWER"/>
    <property type="match status" value="1"/>
</dbReference>
<evidence type="ECO:0000313" key="13">
    <source>
        <dbReference type="Proteomes" id="UP000265020"/>
    </source>
</evidence>
<dbReference type="SMART" id="SM00409">
    <property type="entry name" value="IG"/>
    <property type="match status" value="1"/>
</dbReference>
<feature type="transmembrane region" description="Helical" evidence="9">
    <location>
        <begin position="238"/>
        <end position="261"/>
    </location>
</feature>
<keyword evidence="5" id="KW-0325">Glycoprotein</keyword>
<keyword evidence="13" id="KW-1185">Reference proteome</keyword>
<evidence type="ECO:0000256" key="7">
    <source>
        <dbReference type="ARBA" id="ARBA00023319"/>
    </source>
</evidence>
<sequence length="302" mass="33953">MKLLLLAAVVALIHGITGTLIIKGPAEPVLEGTAVHLECLYVDSDLNVSEVHFEYLSPYSSNTWRRVWGYNLGRWCFGDSDYYTEELRGRLDIPYPYRYSGVSFRCVSDNENVTAPDNASEPLAFKVQYMRELSVYMEGYSKYLGIPEDLKVRNGDDVELKCSASSSEEPNYYWQKEDSDWILPSPVLTLKKVTPMDGGKYTCMAQHPSVKSLSRRRTISITLLTEDAAWYETTNGRLWLMLSAGAASLVVFIISVSVFLCRRAKSVRTSKGPIDDHSQKKPIYKSSVESLPSTSGDKQPLV</sequence>
<feature type="chain" id="PRO_5018596902" evidence="10">
    <location>
        <begin position="19"/>
        <end position="302"/>
    </location>
</feature>
<dbReference type="PANTHER" id="PTHR11973">
    <property type="entry name" value="CELL SURFACE GLYCOPROTEIN MUC18-RELATED"/>
    <property type="match status" value="1"/>
</dbReference>
<dbReference type="GO" id="GO:0007155">
    <property type="term" value="P:cell adhesion"/>
    <property type="evidence" value="ECO:0007669"/>
    <property type="project" value="TreeGrafter"/>
</dbReference>
<keyword evidence="4 9" id="KW-1133">Transmembrane helix</keyword>
<dbReference type="Ensembl" id="ENSCVAT00000022198.1">
    <property type="protein sequence ID" value="ENSCVAP00000014395.1"/>
    <property type="gene ID" value="ENSCVAG00000017011.1"/>
</dbReference>
<dbReference type="AlphaFoldDB" id="A0A3Q2FZT8"/>
<feature type="signal peptide" evidence="10">
    <location>
        <begin position="1"/>
        <end position="18"/>
    </location>
</feature>
<keyword evidence="6" id="KW-0966">Cell projection</keyword>
<evidence type="ECO:0000256" key="9">
    <source>
        <dbReference type="SAM" id="Phobius"/>
    </source>
</evidence>
<keyword evidence="7" id="KW-0393">Immunoglobulin domain</keyword>
<dbReference type="Pfam" id="PF13895">
    <property type="entry name" value="Ig_2"/>
    <property type="match status" value="1"/>
</dbReference>
<proteinExistence type="predicted"/>
<reference evidence="12" key="1">
    <citation type="submission" date="2025-08" db="UniProtKB">
        <authorList>
            <consortium name="Ensembl"/>
        </authorList>
    </citation>
    <scope>IDENTIFICATION</scope>
</reference>
<dbReference type="SUPFAM" id="SSF48726">
    <property type="entry name" value="Immunoglobulin"/>
    <property type="match status" value="1"/>
</dbReference>
<comment type="subcellular location">
    <subcellularLocation>
        <location evidence="1">Cell projection</location>
    </subcellularLocation>
    <subcellularLocation>
        <location evidence="2">Membrane</location>
        <topology evidence="2">Single-pass type I membrane protein</topology>
    </subcellularLocation>
</comment>
<accession>A0A3Q2FZT8</accession>
<dbReference type="InterPro" id="IPR003006">
    <property type="entry name" value="Ig/MHC_CS"/>
</dbReference>
<organism evidence="12 13">
    <name type="scientific">Cyprinodon variegatus</name>
    <name type="common">Sheepshead minnow</name>
    <dbReference type="NCBI Taxonomy" id="28743"/>
    <lineage>
        <taxon>Eukaryota</taxon>
        <taxon>Metazoa</taxon>
        <taxon>Chordata</taxon>
        <taxon>Craniata</taxon>
        <taxon>Vertebrata</taxon>
        <taxon>Euteleostomi</taxon>
        <taxon>Actinopterygii</taxon>
        <taxon>Neopterygii</taxon>
        <taxon>Teleostei</taxon>
        <taxon>Neoteleostei</taxon>
        <taxon>Acanthomorphata</taxon>
        <taxon>Ovalentaria</taxon>
        <taxon>Atherinomorphae</taxon>
        <taxon>Cyprinodontiformes</taxon>
        <taxon>Cyprinodontidae</taxon>
        <taxon>Cyprinodon</taxon>
    </lineage>
</organism>
<feature type="compositionally biased region" description="Polar residues" evidence="8">
    <location>
        <begin position="287"/>
        <end position="302"/>
    </location>
</feature>
<dbReference type="OMA" id="CLYTDSD"/>